<comment type="caution">
    <text evidence="2">The sequence shown here is derived from an EMBL/GenBank/DDBJ whole genome shotgun (WGS) entry which is preliminary data.</text>
</comment>
<dbReference type="EMBL" id="FTMX01000001">
    <property type="protein sequence ID" value="SIQ39397.1"/>
    <property type="molecule type" value="Genomic_DNA"/>
</dbReference>
<organism evidence="2 4">
    <name type="scientific">Peribacillus simplex</name>
    <dbReference type="NCBI Taxonomy" id="1478"/>
    <lineage>
        <taxon>Bacteria</taxon>
        <taxon>Bacillati</taxon>
        <taxon>Bacillota</taxon>
        <taxon>Bacilli</taxon>
        <taxon>Bacillales</taxon>
        <taxon>Bacillaceae</taxon>
        <taxon>Peribacillus</taxon>
    </lineage>
</organism>
<evidence type="ECO:0000313" key="2">
    <source>
        <dbReference type="EMBL" id="SIQ39397.1"/>
    </source>
</evidence>
<evidence type="ECO:0000313" key="3">
    <source>
        <dbReference type="Proteomes" id="UP000182110"/>
    </source>
</evidence>
<gene>
    <name evidence="1" type="ORF">BN1180_05601</name>
    <name evidence="2" type="ORF">SAMN05878482_1011107</name>
</gene>
<evidence type="ECO:0000313" key="4">
    <source>
        <dbReference type="Proteomes" id="UP000185829"/>
    </source>
</evidence>
<name>A0A9X8WIG6_9BACI</name>
<reference evidence="2 4" key="3">
    <citation type="submission" date="2017-01" db="EMBL/GenBank/DDBJ databases">
        <authorList>
            <person name="Varghese N."/>
            <person name="Submissions S."/>
        </authorList>
    </citation>
    <scope>NUCLEOTIDE SEQUENCE [LARGE SCALE GENOMIC DNA]</scope>
    <source>
        <strain evidence="2 4">RUG2-6</strain>
    </source>
</reference>
<dbReference type="Proteomes" id="UP000182110">
    <property type="component" value="Unassembled WGS sequence"/>
</dbReference>
<sequence length="31" mass="3668">MYKTTLFLFFVVLCLTIVLFTSLKDSLYSFL</sequence>
<evidence type="ECO:0000313" key="1">
    <source>
        <dbReference type="EMBL" id="CEG24763.1"/>
    </source>
</evidence>
<dbReference type="EMBL" id="CCXW01000003">
    <property type="protein sequence ID" value="CEG24763.1"/>
    <property type="molecule type" value="Genomic_DNA"/>
</dbReference>
<keyword evidence="3" id="KW-1185">Reference proteome</keyword>
<accession>A0A9X8WIG6</accession>
<reference evidence="1" key="2">
    <citation type="submission" date="2014-10" db="EMBL/GenBank/DDBJ databases">
        <authorList>
            <person name="Urmite Genomes"/>
        </authorList>
    </citation>
    <scope>NUCLEOTIDE SEQUENCE</scope>
    <source>
        <strain evidence="1">P558</strain>
    </source>
</reference>
<dbReference type="Proteomes" id="UP000185829">
    <property type="component" value="Unassembled WGS sequence"/>
</dbReference>
<dbReference type="AlphaFoldDB" id="A0A9X8WIG6"/>
<reference evidence="1 3" key="1">
    <citation type="journal article" date="2014" name="Genome Announc.">
        <title>Genome Sequence of Bacillus simplex Strain P558, Isolated from a Human Fecal Sample.</title>
        <authorList>
            <person name="Croce O."/>
            <person name="Hugon P."/>
            <person name="Lagier J.C."/>
            <person name="Bibi F."/>
            <person name="Robert C."/>
            <person name="Azhar E.I."/>
            <person name="Raoult D."/>
            <person name="Fournier P.E."/>
        </authorList>
    </citation>
    <scope>NUCLEOTIDE SEQUENCE [LARGE SCALE GENOMIC DNA]</scope>
    <source>
        <strain evidence="1 3">P558</strain>
    </source>
</reference>
<proteinExistence type="predicted"/>
<protein>
    <submittedName>
        <fullName evidence="2">Uncharacterized protein</fullName>
    </submittedName>
</protein>